<evidence type="ECO:0000256" key="1">
    <source>
        <dbReference type="ARBA" id="ARBA00008690"/>
    </source>
</evidence>
<dbReference type="InterPro" id="IPR046431">
    <property type="entry name" value="FAF_dom"/>
</dbReference>
<accession>A0AAD3Y1L4</accession>
<protein>
    <recommendedName>
        <fullName evidence="3">FAF domain-containing protein</fullName>
    </recommendedName>
</protein>
<feature type="compositionally biased region" description="Gly residues" evidence="2">
    <location>
        <begin position="221"/>
        <end position="230"/>
    </location>
</feature>
<reference evidence="4" key="1">
    <citation type="submission" date="2023-05" db="EMBL/GenBank/DDBJ databases">
        <title>Nepenthes gracilis genome sequencing.</title>
        <authorList>
            <person name="Fukushima K."/>
        </authorList>
    </citation>
    <scope>NUCLEOTIDE SEQUENCE</scope>
    <source>
        <strain evidence="4">SING2019-196</strain>
    </source>
</reference>
<evidence type="ECO:0000256" key="2">
    <source>
        <dbReference type="SAM" id="MobiDB-lite"/>
    </source>
</evidence>
<feature type="region of interest" description="Disordered" evidence="2">
    <location>
        <begin position="204"/>
        <end position="230"/>
    </location>
</feature>
<dbReference type="PANTHER" id="PTHR33155">
    <property type="entry name" value="FANTASTIC FOUR-LIKE PROTEIN (DUF3049)"/>
    <property type="match status" value="1"/>
</dbReference>
<dbReference type="Proteomes" id="UP001279734">
    <property type="component" value="Unassembled WGS sequence"/>
</dbReference>
<evidence type="ECO:0000259" key="3">
    <source>
        <dbReference type="Pfam" id="PF11250"/>
    </source>
</evidence>
<gene>
    <name evidence="4" type="ORF">Nepgr_027850</name>
</gene>
<evidence type="ECO:0000313" key="4">
    <source>
        <dbReference type="EMBL" id="GMH26007.1"/>
    </source>
</evidence>
<dbReference type="Pfam" id="PF11250">
    <property type="entry name" value="FAF"/>
    <property type="match status" value="1"/>
</dbReference>
<dbReference type="AlphaFoldDB" id="A0AAD3Y1L4"/>
<dbReference type="PANTHER" id="PTHR33155:SF27">
    <property type="entry name" value="FANTASTIC FOUR-LIKE PROTEIN (DUF3049)"/>
    <property type="match status" value="1"/>
</dbReference>
<dbReference type="EMBL" id="BSYO01000030">
    <property type="protein sequence ID" value="GMH26007.1"/>
    <property type="molecule type" value="Genomic_DNA"/>
</dbReference>
<feature type="region of interest" description="Disordered" evidence="2">
    <location>
        <begin position="55"/>
        <end position="89"/>
    </location>
</feature>
<name>A0AAD3Y1L4_NEPGR</name>
<feature type="region of interest" description="Disordered" evidence="2">
    <location>
        <begin position="119"/>
        <end position="143"/>
    </location>
</feature>
<feature type="domain" description="FAF" evidence="3">
    <location>
        <begin position="148"/>
        <end position="201"/>
    </location>
</feature>
<evidence type="ECO:0000313" key="5">
    <source>
        <dbReference type="Proteomes" id="UP001279734"/>
    </source>
</evidence>
<dbReference type="InterPro" id="IPR021410">
    <property type="entry name" value="FAF"/>
</dbReference>
<organism evidence="4 5">
    <name type="scientific">Nepenthes gracilis</name>
    <name type="common">Slender pitcher plant</name>
    <dbReference type="NCBI Taxonomy" id="150966"/>
    <lineage>
        <taxon>Eukaryota</taxon>
        <taxon>Viridiplantae</taxon>
        <taxon>Streptophyta</taxon>
        <taxon>Embryophyta</taxon>
        <taxon>Tracheophyta</taxon>
        <taxon>Spermatophyta</taxon>
        <taxon>Magnoliopsida</taxon>
        <taxon>eudicotyledons</taxon>
        <taxon>Gunneridae</taxon>
        <taxon>Pentapetalae</taxon>
        <taxon>Caryophyllales</taxon>
        <taxon>Nepenthaceae</taxon>
        <taxon>Nepenthes</taxon>
    </lineage>
</organism>
<comment type="similarity">
    <text evidence="1">Belongs to the fantastic four family.</text>
</comment>
<proteinExistence type="inferred from homology"/>
<sequence length="230" mass="24175">MSSSIVRPVLGLSASDSLLCSVAGAALVCTADGFVRSGRAQILESVDVKFTFSGKASSAGDDTAGASNSIDDGERNWMNGADGGSGGRRISECTESLGFESLNEKAAGADLTMEAAVPEGSVAGSEGSRGRTSGVVRDKRSEEEELKNFPPLLTTLNANGRPIFDLKKVNKDGRLVIRMLRNVRREIVRFVGSDGRLKMQLIEIDNSDEDEDDAEDESGGRRGGCGGAHS</sequence>
<keyword evidence="5" id="KW-1185">Reference proteome</keyword>
<feature type="compositionally biased region" description="Low complexity" evidence="2">
    <location>
        <begin position="55"/>
        <end position="67"/>
    </location>
</feature>
<feature type="compositionally biased region" description="Acidic residues" evidence="2">
    <location>
        <begin position="205"/>
        <end position="217"/>
    </location>
</feature>
<comment type="caution">
    <text evidence="4">The sequence shown here is derived from an EMBL/GenBank/DDBJ whole genome shotgun (WGS) entry which is preliminary data.</text>
</comment>